<dbReference type="Proteomes" id="UP001281614">
    <property type="component" value="Unassembled WGS sequence"/>
</dbReference>
<proteinExistence type="predicted"/>
<comment type="caution">
    <text evidence="2">The sequence shown here is derived from an EMBL/GenBank/DDBJ whole genome shotgun (WGS) entry which is preliminary data.</text>
</comment>
<keyword evidence="3" id="KW-1185">Reference proteome</keyword>
<feature type="region of interest" description="Disordered" evidence="1">
    <location>
        <begin position="1"/>
        <end position="23"/>
    </location>
</feature>
<gene>
    <name evidence="2" type="ORF">CKAH01_05209</name>
</gene>
<evidence type="ECO:0000313" key="3">
    <source>
        <dbReference type="Proteomes" id="UP001281614"/>
    </source>
</evidence>
<evidence type="ECO:0000313" key="2">
    <source>
        <dbReference type="EMBL" id="KAK2761979.1"/>
    </source>
</evidence>
<reference evidence="2" key="1">
    <citation type="submission" date="2023-02" db="EMBL/GenBank/DDBJ databases">
        <title>Colletotrichum kahawae CIFC_Que2 genome sequencing and assembly.</title>
        <authorList>
            <person name="Baroncelli R."/>
        </authorList>
    </citation>
    <scope>NUCLEOTIDE SEQUENCE</scope>
    <source>
        <strain evidence="2">CIFC_Que2</strain>
    </source>
</reference>
<dbReference type="EMBL" id="VYYT01000157">
    <property type="protein sequence ID" value="KAK2761979.1"/>
    <property type="molecule type" value="Genomic_DNA"/>
</dbReference>
<dbReference type="AlphaFoldDB" id="A0AAD9YGA3"/>
<evidence type="ECO:0000256" key="1">
    <source>
        <dbReference type="SAM" id="MobiDB-lite"/>
    </source>
</evidence>
<name>A0AAD9YGA3_COLKA</name>
<organism evidence="2 3">
    <name type="scientific">Colletotrichum kahawae</name>
    <name type="common">Coffee berry disease fungus</name>
    <dbReference type="NCBI Taxonomy" id="34407"/>
    <lineage>
        <taxon>Eukaryota</taxon>
        <taxon>Fungi</taxon>
        <taxon>Dikarya</taxon>
        <taxon>Ascomycota</taxon>
        <taxon>Pezizomycotina</taxon>
        <taxon>Sordariomycetes</taxon>
        <taxon>Hypocreomycetidae</taxon>
        <taxon>Glomerellales</taxon>
        <taxon>Glomerellaceae</taxon>
        <taxon>Colletotrichum</taxon>
        <taxon>Colletotrichum gloeosporioides species complex</taxon>
    </lineage>
</organism>
<sequence length="150" mass="16756">MAAPKESSRCATERPSKGKREEAEKLAAVMEPRLGPIHKAGMHMLLATSSQDDFLDHARKSVEIYEAILTNDLTAVQRAQLEEVLANAKDVLERARGDQSAIDREISKKLTTMTMSQLHDAQIQEMHDRLQAEAEAEQMKYEVPSPPDSD</sequence>
<protein>
    <submittedName>
        <fullName evidence="2">Uncharacterized protein</fullName>
    </submittedName>
</protein>
<accession>A0AAD9YGA3</accession>